<evidence type="ECO:0000256" key="7">
    <source>
        <dbReference type="ARBA" id="ARBA00008655"/>
    </source>
</evidence>
<feature type="compositionally biased region" description="Pro residues" evidence="20">
    <location>
        <begin position="132"/>
        <end position="144"/>
    </location>
</feature>
<evidence type="ECO:0000256" key="4">
    <source>
        <dbReference type="ARBA" id="ARBA00001783"/>
    </source>
</evidence>
<organism evidence="23 24">
    <name type="scientific">Pavo cristatus</name>
    <name type="common">Indian peafowl</name>
    <name type="synonym">Blue peafowl</name>
    <dbReference type="NCBI Taxonomy" id="9049"/>
    <lineage>
        <taxon>Eukaryota</taxon>
        <taxon>Metazoa</taxon>
        <taxon>Chordata</taxon>
        <taxon>Craniata</taxon>
        <taxon>Vertebrata</taxon>
        <taxon>Euteleostomi</taxon>
        <taxon>Archelosauria</taxon>
        <taxon>Archosauria</taxon>
        <taxon>Dinosauria</taxon>
        <taxon>Saurischia</taxon>
        <taxon>Theropoda</taxon>
        <taxon>Coelurosauria</taxon>
        <taxon>Aves</taxon>
        <taxon>Neognathae</taxon>
        <taxon>Galloanserae</taxon>
        <taxon>Galliformes</taxon>
        <taxon>Phasianidae</taxon>
        <taxon>Phasianinae</taxon>
        <taxon>Pavo</taxon>
    </lineage>
</organism>
<comment type="catalytic activity">
    <reaction evidence="4">
        <text>1-(9Z-octadecenoyl)-sn-glycero-3-phosphate + tetradecanoyl-CoA = 1-(9Z)-octadecenoyl-2-tetradecanoyl-sn-glycero-3-phosphate + CoA</text>
        <dbReference type="Rhea" id="RHEA:37171"/>
        <dbReference type="ChEBI" id="CHEBI:57287"/>
        <dbReference type="ChEBI" id="CHEBI:57385"/>
        <dbReference type="ChEBI" id="CHEBI:74544"/>
        <dbReference type="ChEBI" id="CHEBI:74579"/>
    </reaction>
    <physiologicalReaction direction="left-to-right" evidence="4">
        <dbReference type="Rhea" id="RHEA:37172"/>
    </physiologicalReaction>
</comment>
<dbReference type="Proteomes" id="UP000694428">
    <property type="component" value="Unplaced"/>
</dbReference>
<evidence type="ECO:0000259" key="22">
    <source>
        <dbReference type="SMART" id="SM00563"/>
    </source>
</evidence>
<comment type="catalytic activity">
    <reaction evidence="3">
        <text>1-(9Z-octadecenoyl)-sn-glycero-3-phosphate + hexadecanoyl-CoA = 1-(9Z)-octadecenoyl-2-hexadecanoyl-sn-glycero-3-phosphate + CoA</text>
        <dbReference type="Rhea" id="RHEA:37143"/>
        <dbReference type="ChEBI" id="CHEBI:57287"/>
        <dbReference type="ChEBI" id="CHEBI:57379"/>
        <dbReference type="ChEBI" id="CHEBI:74544"/>
        <dbReference type="ChEBI" id="CHEBI:74551"/>
    </reaction>
    <physiologicalReaction direction="left-to-right" evidence="3">
        <dbReference type="Rhea" id="RHEA:37144"/>
    </physiologicalReaction>
</comment>
<dbReference type="GO" id="GO:0003841">
    <property type="term" value="F:1-acylglycerol-3-phosphate O-acyltransferase activity"/>
    <property type="evidence" value="ECO:0007669"/>
    <property type="project" value="UniProtKB-UniRule"/>
</dbReference>
<feature type="compositionally biased region" description="Polar residues" evidence="20">
    <location>
        <begin position="1"/>
        <end position="11"/>
    </location>
</feature>
<comment type="function">
    <text evidence="5">Converts 1-acyl-sn-glycerol-3-phosphate (lysophosphatidic acid or LPA) into 1,2-diacyl-sn-glycerol-3-phosphate (phosphatidic acid or PA) by incorporating an acyl moiety at the sn-2 position of the glycerol backbone.</text>
</comment>
<reference evidence="23" key="2">
    <citation type="submission" date="2025-09" db="UniProtKB">
        <authorList>
            <consortium name="Ensembl"/>
        </authorList>
    </citation>
    <scope>IDENTIFICATION</scope>
</reference>
<name>A0A8C9G7S2_PAVCR</name>
<accession>A0A8C9G7S2</accession>
<evidence type="ECO:0000256" key="19">
    <source>
        <dbReference type="RuleBase" id="RU361267"/>
    </source>
</evidence>
<evidence type="ECO:0000256" key="10">
    <source>
        <dbReference type="ARBA" id="ARBA00047525"/>
    </source>
</evidence>
<evidence type="ECO:0000256" key="9">
    <source>
        <dbReference type="ARBA" id="ARBA00023315"/>
    </source>
</evidence>
<evidence type="ECO:0000256" key="16">
    <source>
        <dbReference type="ARBA" id="ARBA00049345"/>
    </source>
</evidence>
<comment type="pathway">
    <text evidence="6">Phospholipid metabolism; CDP-diacylglycerol biosynthesis; CDP-diacylglycerol from sn-glycerol 3-phosphate: step 2/3.</text>
</comment>
<comment type="catalytic activity">
    <reaction evidence="1">
        <text>(11Z)-octadecenoyl-CoA + 1-(9Z-octadecenoyl)-sn-glycero-3-phosphate = 1-(9Z)-octadecenoyl-2-(11Z)-octadecenoyl-sn-glycero-3-phosphate + CoA</text>
        <dbReference type="Rhea" id="RHEA:37603"/>
        <dbReference type="ChEBI" id="CHEBI:57287"/>
        <dbReference type="ChEBI" id="CHEBI:74544"/>
        <dbReference type="ChEBI" id="CHEBI:75121"/>
        <dbReference type="ChEBI" id="CHEBI:75122"/>
    </reaction>
    <physiologicalReaction direction="left-to-right" evidence="1">
        <dbReference type="Rhea" id="RHEA:37604"/>
    </physiologicalReaction>
</comment>
<keyword evidence="19" id="KW-0594">Phospholipid biosynthesis</keyword>
<feature type="compositionally biased region" description="Gly residues" evidence="20">
    <location>
        <begin position="165"/>
        <end position="175"/>
    </location>
</feature>
<feature type="compositionally biased region" description="Basic residues" evidence="20">
    <location>
        <begin position="112"/>
        <end position="121"/>
    </location>
</feature>
<evidence type="ECO:0000256" key="6">
    <source>
        <dbReference type="ARBA" id="ARBA00004728"/>
    </source>
</evidence>
<proteinExistence type="inferred from homology"/>
<comment type="catalytic activity">
    <reaction evidence="12">
        <text>1-(6Z,9Z,12Z-octadecatrienoyl)-sn-glycero-3-phosphate + (9Z)-octadecenoyl-CoA = (6Z,9Z,12Z)-octadecatrienoyl-2-(9Z)-octadecenoyl-sn-glycero-3-phosphate + CoA</text>
        <dbReference type="Rhea" id="RHEA:37179"/>
        <dbReference type="ChEBI" id="CHEBI:57287"/>
        <dbReference type="ChEBI" id="CHEBI:57387"/>
        <dbReference type="ChEBI" id="CHEBI:74581"/>
        <dbReference type="ChEBI" id="CHEBI:74582"/>
    </reaction>
    <physiologicalReaction direction="left-to-right" evidence="12">
        <dbReference type="Rhea" id="RHEA:37180"/>
    </physiologicalReaction>
</comment>
<comment type="similarity">
    <text evidence="7 19">Belongs to the 1-acyl-sn-glycerol-3-phosphate acyltransferase family.</text>
</comment>
<dbReference type="InterPro" id="IPR004552">
    <property type="entry name" value="AGP_acyltrans"/>
</dbReference>
<comment type="catalytic activity">
    <reaction evidence="17">
        <text>1-eicosanoyl-sn-glycero-3-phosphate + (9Z)-octadecenoyl-CoA = 1-eicosanoyl-2-(9Z)-octadecenoyl-sn-glycero-3-phosphate + CoA</text>
        <dbReference type="Rhea" id="RHEA:37183"/>
        <dbReference type="ChEBI" id="CHEBI:57287"/>
        <dbReference type="ChEBI" id="CHEBI:57387"/>
        <dbReference type="ChEBI" id="CHEBI:74583"/>
        <dbReference type="ChEBI" id="CHEBI:74584"/>
    </reaction>
    <physiologicalReaction direction="left-to-right" evidence="17">
        <dbReference type="Rhea" id="RHEA:37184"/>
    </physiologicalReaction>
</comment>
<keyword evidence="21" id="KW-1133">Transmembrane helix</keyword>
<reference evidence="23" key="1">
    <citation type="submission" date="2025-08" db="UniProtKB">
        <authorList>
            <consortium name="Ensembl"/>
        </authorList>
    </citation>
    <scope>IDENTIFICATION</scope>
</reference>
<comment type="catalytic activity">
    <reaction evidence="14">
        <text>heptadecanoyl-CoA + 1-(9Z-octadecenoyl)-sn-glycero-3-phosphate = 1-(9Z)-octadecenoyl-2-heptadecanoyl-sn-glycero-3-phosphate + CoA</text>
        <dbReference type="Rhea" id="RHEA:37155"/>
        <dbReference type="ChEBI" id="CHEBI:57287"/>
        <dbReference type="ChEBI" id="CHEBI:74307"/>
        <dbReference type="ChEBI" id="CHEBI:74544"/>
        <dbReference type="ChEBI" id="CHEBI:74558"/>
    </reaction>
    <physiologicalReaction direction="left-to-right" evidence="14">
        <dbReference type="Rhea" id="RHEA:37156"/>
    </physiologicalReaction>
</comment>
<evidence type="ECO:0000313" key="23">
    <source>
        <dbReference type="Ensembl" id="ENSPSTP00000023559.1"/>
    </source>
</evidence>
<feature type="region of interest" description="Disordered" evidence="20">
    <location>
        <begin position="475"/>
        <end position="500"/>
    </location>
</feature>
<dbReference type="NCBIfam" id="TIGR00530">
    <property type="entry name" value="AGP_acyltrn"/>
    <property type="match status" value="1"/>
</dbReference>
<feature type="compositionally biased region" description="Polar residues" evidence="20">
    <location>
        <begin position="490"/>
        <end position="500"/>
    </location>
</feature>
<comment type="catalytic activity">
    <reaction evidence="10">
        <text>1-hexadecanoyl-sn-glycero-3-phosphate + (9Z)-octadecenoyl-CoA = 1-hexadecanoyl-2-(9Z-octadecenoyl)-sn-glycero-3-phosphate + CoA</text>
        <dbReference type="Rhea" id="RHEA:33187"/>
        <dbReference type="ChEBI" id="CHEBI:57287"/>
        <dbReference type="ChEBI" id="CHEBI:57387"/>
        <dbReference type="ChEBI" id="CHEBI:57518"/>
        <dbReference type="ChEBI" id="CHEBI:64839"/>
    </reaction>
    <physiologicalReaction direction="left-to-right" evidence="10">
        <dbReference type="Rhea" id="RHEA:33188"/>
    </physiologicalReaction>
</comment>
<evidence type="ECO:0000256" key="14">
    <source>
        <dbReference type="ARBA" id="ARBA00048956"/>
    </source>
</evidence>
<feature type="compositionally biased region" description="Basic and acidic residues" evidence="20">
    <location>
        <begin position="89"/>
        <end position="100"/>
    </location>
</feature>
<keyword evidence="21" id="KW-0472">Membrane</keyword>
<evidence type="ECO:0000256" key="12">
    <source>
        <dbReference type="ARBA" id="ARBA00048105"/>
    </source>
</evidence>
<dbReference type="EC" id="2.3.1.51" evidence="19"/>
<evidence type="ECO:0000256" key="3">
    <source>
        <dbReference type="ARBA" id="ARBA00000816"/>
    </source>
</evidence>
<evidence type="ECO:0000256" key="20">
    <source>
        <dbReference type="SAM" id="MobiDB-lite"/>
    </source>
</evidence>
<evidence type="ECO:0000256" key="21">
    <source>
        <dbReference type="SAM" id="Phobius"/>
    </source>
</evidence>
<comment type="catalytic activity">
    <reaction evidence="16">
        <text>1-(9Z-octadecenoyl)-sn-glycero-3-phosphate + (9Z,12Z)-octadecadienoyl-CoA = 1-(9Z)-octadecenoyl-2-(9Z,12Z)-octadecadienoyl-sn-glycero-3-phosphate + CoA</text>
        <dbReference type="Rhea" id="RHEA:37159"/>
        <dbReference type="ChEBI" id="CHEBI:57287"/>
        <dbReference type="ChEBI" id="CHEBI:57383"/>
        <dbReference type="ChEBI" id="CHEBI:74544"/>
        <dbReference type="ChEBI" id="CHEBI:74563"/>
    </reaction>
    <physiologicalReaction direction="left-to-right" evidence="16">
        <dbReference type="Rhea" id="RHEA:37160"/>
    </physiologicalReaction>
</comment>
<evidence type="ECO:0000256" key="17">
    <source>
        <dbReference type="ARBA" id="ARBA00049491"/>
    </source>
</evidence>
<keyword evidence="24" id="KW-1185">Reference proteome</keyword>
<dbReference type="AlphaFoldDB" id="A0A8C9G7S2"/>
<comment type="catalytic activity">
    <reaction evidence="11">
        <text>1-tetradecanoyl-sn-glycerol 3-phosphate + (9Z)-octadecenoyl-CoA = 1-tetradecanoyl-2-(9Z)-octadecenoyl-sn-glycero-3-phosphate + CoA</text>
        <dbReference type="Rhea" id="RHEA:37187"/>
        <dbReference type="ChEBI" id="CHEBI:57287"/>
        <dbReference type="ChEBI" id="CHEBI:57387"/>
        <dbReference type="ChEBI" id="CHEBI:72683"/>
        <dbReference type="ChEBI" id="CHEBI:74586"/>
    </reaction>
    <physiologicalReaction direction="left-to-right" evidence="11">
        <dbReference type="Rhea" id="RHEA:37188"/>
    </physiologicalReaction>
</comment>
<evidence type="ECO:0000256" key="5">
    <source>
        <dbReference type="ARBA" id="ARBA00004086"/>
    </source>
</evidence>
<keyword evidence="19" id="KW-1208">Phospholipid metabolism</keyword>
<dbReference type="SMART" id="SM00563">
    <property type="entry name" value="PlsC"/>
    <property type="match status" value="1"/>
</dbReference>
<evidence type="ECO:0000256" key="8">
    <source>
        <dbReference type="ARBA" id="ARBA00022679"/>
    </source>
</evidence>
<protein>
    <recommendedName>
        <fullName evidence="19">1-acyl-sn-glycerol-3-phosphate acyltransferase</fullName>
        <ecNumber evidence="19">2.3.1.51</ecNumber>
    </recommendedName>
</protein>
<feature type="transmembrane region" description="Helical" evidence="21">
    <location>
        <begin position="339"/>
        <end position="357"/>
    </location>
</feature>
<evidence type="ECO:0000313" key="24">
    <source>
        <dbReference type="Proteomes" id="UP000694428"/>
    </source>
</evidence>
<feature type="transmembrane region" description="Helical" evidence="21">
    <location>
        <begin position="246"/>
        <end position="267"/>
    </location>
</feature>
<feature type="region of interest" description="Disordered" evidence="20">
    <location>
        <begin position="1"/>
        <end position="207"/>
    </location>
</feature>
<keyword evidence="21" id="KW-0812">Transmembrane</keyword>
<evidence type="ECO:0000256" key="18">
    <source>
        <dbReference type="ARBA" id="ARBA00049561"/>
    </source>
</evidence>
<keyword evidence="8 19" id="KW-0808">Transferase</keyword>
<comment type="catalytic activity">
    <reaction evidence="13">
        <text>1-(9Z,12Z,15Z)-octadecatrienoyl-sn-glycero-3-phosphate + (9Z)-octadecenoyl-CoA = 1-(9Z,12Z,15Z)-octadecatrienoyl-2-(9Z)-octadecenoyl-sn-glycero-3-phosphate + CoA</text>
        <dbReference type="Rhea" id="RHEA:37139"/>
        <dbReference type="ChEBI" id="CHEBI:57287"/>
        <dbReference type="ChEBI" id="CHEBI:57387"/>
        <dbReference type="ChEBI" id="CHEBI:74549"/>
        <dbReference type="ChEBI" id="CHEBI:74550"/>
    </reaction>
    <physiologicalReaction direction="left-to-right" evidence="13">
        <dbReference type="Rhea" id="RHEA:37140"/>
    </physiologicalReaction>
</comment>
<dbReference type="Pfam" id="PF01553">
    <property type="entry name" value="Acyltransferase"/>
    <property type="match status" value="1"/>
</dbReference>
<keyword evidence="9 19" id="KW-0012">Acyltransferase</keyword>
<evidence type="ECO:0000256" key="2">
    <source>
        <dbReference type="ARBA" id="ARBA00000300"/>
    </source>
</evidence>
<comment type="catalytic activity">
    <reaction evidence="18">
        <text>1-(9Z-octadecenoyl)-sn-glycero-3-phosphate + (9Z)-octadecenoyl-CoA = 1,2-di-(9Z-octadecenoyl)-sn-glycero-3-phosphate + CoA</text>
        <dbReference type="Rhea" id="RHEA:37131"/>
        <dbReference type="ChEBI" id="CHEBI:57287"/>
        <dbReference type="ChEBI" id="CHEBI:57387"/>
        <dbReference type="ChEBI" id="CHEBI:74544"/>
        <dbReference type="ChEBI" id="CHEBI:74546"/>
    </reaction>
    <physiologicalReaction direction="left-to-right" evidence="18">
        <dbReference type="Rhea" id="RHEA:37132"/>
    </physiologicalReaction>
</comment>
<feature type="domain" description="Phospholipid/glycerol acyltransferase" evidence="22">
    <location>
        <begin position="308"/>
        <end position="423"/>
    </location>
</feature>
<feature type="compositionally biased region" description="Low complexity" evidence="20">
    <location>
        <begin position="50"/>
        <end position="66"/>
    </location>
</feature>
<comment type="domain">
    <text evidence="19">The HXXXXD motif is essential for acyltransferase activity and may constitute the binding site for the phosphate moiety of the glycerol-3-phosphate.</text>
</comment>
<evidence type="ECO:0000256" key="11">
    <source>
        <dbReference type="ARBA" id="ARBA00047814"/>
    </source>
</evidence>
<comment type="catalytic activity">
    <reaction evidence="2">
        <text>a 1-acyl-sn-glycero-3-phosphate + an acyl-CoA = a 1,2-diacyl-sn-glycero-3-phosphate + CoA</text>
        <dbReference type="Rhea" id="RHEA:19709"/>
        <dbReference type="ChEBI" id="CHEBI:57287"/>
        <dbReference type="ChEBI" id="CHEBI:57970"/>
        <dbReference type="ChEBI" id="CHEBI:58342"/>
        <dbReference type="ChEBI" id="CHEBI:58608"/>
        <dbReference type="EC" id="2.3.1.51"/>
    </reaction>
    <physiologicalReaction direction="left-to-right" evidence="2">
        <dbReference type="Rhea" id="RHEA:19710"/>
    </physiologicalReaction>
</comment>
<feature type="transmembrane region" description="Helical" evidence="21">
    <location>
        <begin position="217"/>
        <end position="234"/>
    </location>
</feature>
<dbReference type="PANTHER" id="PTHR10434">
    <property type="entry name" value="1-ACYL-SN-GLYCEROL-3-PHOSPHATE ACYLTRANSFERASE"/>
    <property type="match status" value="1"/>
</dbReference>
<dbReference type="CDD" id="cd07989">
    <property type="entry name" value="LPLAT_AGPAT-like"/>
    <property type="match status" value="1"/>
</dbReference>
<comment type="catalytic activity">
    <reaction evidence="15">
        <text>pentadecanoyl-CoA + 1-(9Z-octadecenoyl)-sn-glycero-3-phosphate = 1-(9Z)-octadecenoyl-2-pentadecanoyl-sn-glycero-3-phosphate + CoA</text>
        <dbReference type="Rhea" id="RHEA:37175"/>
        <dbReference type="ChEBI" id="CHEBI:57287"/>
        <dbReference type="ChEBI" id="CHEBI:74309"/>
        <dbReference type="ChEBI" id="CHEBI:74544"/>
        <dbReference type="ChEBI" id="CHEBI:74578"/>
    </reaction>
    <physiologicalReaction direction="left-to-right" evidence="15">
        <dbReference type="Rhea" id="RHEA:37176"/>
    </physiologicalReaction>
</comment>
<evidence type="ECO:0000256" key="13">
    <source>
        <dbReference type="ARBA" id="ARBA00048293"/>
    </source>
</evidence>
<feature type="transmembrane region" description="Helical" evidence="21">
    <location>
        <begin position="404"/>
        <end position="426"/>
    </location>
</feature>
<keyword evidence="19" id="KW-0443">Lipid metabolism</keyword>
<evidence type="ECO:0000256" key="1">
    <source>
        <dbReference type="ARBA" id="ARBA00000091"/>
    </source>
</evidence>
<dbReference type="GO" id="GO:0006654">
    <property type="term" value="P:phosphatidic acid biosynthetic process"/>
    <property type="evidence" value="ECO:0007669"/>
    <property type="project" value="TreeGrafter"/>
</dbReference>
<dbReference type="Ensembl" id="ENSPSTT00000024787.1">
    <property type="protein sequence ID" value="ENSPSTP00000023559.1"/>
    <property type="gene ID" value="ENSPSTG00000017339.1"/>
</dbReference>
<dbReference type="SUPFAM" id="SSF69593">
    <property type="entry name" value="Glycerol-3-phosphate (1)-acyltransferase"/>
    <property type="match status" value="1"/>
</dbReference>
<dbReference type="GO" id="GO:0005783">
    <property type="term" value="C:endoplasmic reticulum"/>
    <property type="evidence" value="ECO:0007669"/>
    <property type="project" value="TreeGrafter"/>
</dbReference>
<keyword evidence="19" id="KW-0444">Lipid biosynthesis</keyword>
<dbReference type="GO" id="GO:0016020">
    <property type="term" value="C:membrane"/>
    <property type="evidence" value="ECO:0007669"/>
    <property type="project" value="InterPro"/>
</dbReference>
<sequence>MRKPTDPTSHQEGPKDPTPIPWDALEAWEDPIPMQDTKTLHHMVRRSKNTPHSTTGPHTTPRGTPKTPHHARRALPIAPRRNPISHQEGPYDPHGHHEGAPKLPHHATRDTKTRRHTKRGPKNAPHNTTAAPQPPPTGPPPAPGPVTELRAPKPPLLALSPPHGGRCGRTRGGGAELSRAHRPHKAGAAHAAPRGGGRKRGGGSVGLGGSRGRGMELGWLLWGAAVLLLLHLLMELSPAVNFVLRIGFYYVLCIVCSGLTAPVCLLVNGGRTVKNMRIIKTVVKSFKYFFGLRFEVKGLENFDVEGPAIIVSNHQSILDMMGLMEVLPDGCVQVGKKELMYAGTVGLITYLGGVIFINRKSTTSAKMVMAEVAKTMTADNVKVWVYPEGTRNCTGDLLPFKKGAFHLAVQAQVTVLCFCVGTQMLLQWRCRLAMLWCGLLFSGGAHSSQLCSSAQPPLGVCPKCCPARAERLFPPHPPREPSRHHAKSLPQGSHSWQLTS</sequence>
<feature type="compositionally biased region" description="Basic residues" evidence="20">
    <location>
        <begin position="40"/>
        <end position="49"/>
    </location>
</feature>
<dbReference type="PANTHER" id="PTHR10434:SF2">
    <property type="entry name" value="1-ACYL-SN-GLYCEROL-3-PHOSPHATE ACYLTRANSFERASE BETA"/>
    <property type="match status" value="1"/>
</dbReference>
<evidence type="ECO:0000256" key="15">
    <source>
        <dbReference type="ARBA" id="ARBA00048973"/>
    </source>
</evidence>
<dbReference type="InterPro" id="IPR002123">
    <property type="entry name" value="Plipid/glycerol_acylTrfase"/>
</dbReference>